<dbReference type="PIRSF" id="PIRSF003165">
    <property type="entry name" value="Chaperone_SicA"/>
    <property type="match status" value="1"/>
</dbReference>
<accession>A0AA91EJ51</accession>
<dbReference type="Gene3D" id="1.25.40.10">
    <property type="entry name" value="Tetratricopeptide repeat domain"/>
    <property type="match status" value="1"/>
</dbReference>
<dbReference type="InterPro" id="IPR016379">
    <property type="entry name" value="T3SS_Ca_resp_chp_LcrH/SycD_sub"/>
</dbReference>
<dbReference type="InterPro" id="IPR011990">
    <property type="entry name" value="TPR-like_helical_dom_sf"/>
</dbReference>
<dbReference type="NCBIfam" id="NF011890">
    <property type="entry name" value="PRK15363.1"/>
    <property type="match status" value="1"/>
</dbReference>
<organism evidence="1 2">
    <name type="scientific">Obesumbacterium proteus ATCC 12841</name>
    <dbReference type="NCBI Taxonomy" id="1354268"/>
    <lineage>
        <taxon>Bacteria</taxon>
        <taxon>Pseudomonadati</taxon>
        <taxon>Pseudomonadota</taxon>
        <taxon>Gammaproteobacteria</taxon>
        <taxon>Enterobacterales</taxon>
        <taxon>Hafniaceae</taxon>
        <taxon>Obesumbacterium</taxon>
    </lineage>
</organism>
<gene>
    <name evidence="1" type="ORF">M993_02385</name>
</gene>
<protein>
    <submittedName>
        <fullName evidence="1">Secretion system chaperone</fullName>
    </submittedName>
</protein>
<dbReference type="Proteomes" id="UP000078431">
    <property type="component" value="Unassembled WGS sequence"/>
</dbReference>
<name>A0AA91EJ51_9GAMM</name>
<dbReference type="AlphaFoldDB" id="A0AA91EJ51"/>
<keyword evidence="2" id="KW-1185">Reference proteome</keyword>
<dbReference type="SUPFAM" id="SSF48452">
    <property type="entry name" value="TPR-like"/>
    <property type="match status" value="1"/>
</dbReference>
<evidence type="ECO:0000313" key="1">
    <source>
        <dbReference type="EMBL" id="OAT59082.1"/>
    </source>
</evidence>
<sequence length="167" mass="18397">MDSQETQAILQFFQQGGALRMLLGKDVGPELDVLFRYAKQLSSVGEYGAAARLFKVLTIYDEWSFEYWFELGVCCQADKAWVDAIYAYGRSAQIRVSAAIAPCAAGECYLACGNRPLAAKAFRAALLVCGTERDGEEYGGMGQAEIRQRARAGLVKTEGEHEKFNTD</sequence>
<proteinExistence type="predicted"/>
<comment type="caution">
    <text evidence="1">The sequence shown here is derived from an EMBL/GenBank/DDBJ whole genome shotgun (WGS) entry which is preliminary data.</text>
</comment>
<reference evidence="1 2" key="1">
    <citation type="submission" date="2016-04" db="EMBL/GenBank/DDBJ databases">
        <title>ATOL: Assembling a taxonomically balanced genome-scale reconstruction of the evolutionary history of the Enterobacteriaceae.</title>
        <authorList>
            <person name="Plunkett G.III."/>
            <person name="Neeno-Eckwall E.C."/>
            <person name="Glasner J.D."/>
            <person name="Perna N.T."/>
        </authorList>
    </citation>
    <scope>NUCLEOTIDE SEQUENCE [LARGE SCALE GENOMIC DNA]</scope>
    <source>
        <strain evidence="1 2">ATCC 12841</strain>
    </source>
</reference>
<evidence type="ECO:0000313" key="2">
    <source>
        <dbReference type="Proteomes" id="UP000078431"/>
    </source>
</evidence>
<dbReference type="EMBL" id="LXEX01000031">
    <property type="protein sequence ID" value="OAT59082.1"/>
    <property type="molecule type" value="Genomic_DNA"/>
</dbReference>